<keyword evidence="3" id="KW-1185">Reference proteome</keyword>
<evidence type="ECO:0000256" key="1">
    <source>
        <dbReference type="SAM" id="MobiDB-lite"/>
    </source>
</evidence>
<dbReference type="InterPro" id="IPR032675">
    <property type="entry name" value="LRR_dom_sf"/>
</dbReference>
<dbReference type="SMART" id="SM00368">
    <property type="entry name" value="LRR_RI"/>
    <property type="match status" value="4"/>
</dbReference>
<dbReference type="SUPFAM" id="SSF52047">
    <property type="entry name" value="RNI-like"/>
    <property type="match status" value="1"/>
</dbReference>
<dbReference type="Proteomes" id="UP001470230">
    <property type="component" value="Unassembled WGS sequence"/>
</dbReference>
<dbReference type="Gene3D" id="3.80.10.10">
    <property type="entry name" value="Ribonuclease Inhibitor"/>
    <property type="match status" value="2"/>
</dbReference>
<evidence type="ECO:0000313" key="2">
    <source>
        <dbReference type="EMBL" id="KAK8853802.1"/>
    </source>
</evidence>
<dbReference type="PANTHER" id="PTHR24112:SF66">
    <property type="entry name" value="LEUCINE-RICH REPEAT, ISOFORM F"/>
    <property type="match status" value="1"/>
</dbReference>
<dbReference type="PANTHER" id="PTHR24112">
    <property type="entry name" value="LEUCINE-RICH REPEAT, ISOFORM F-RELATED"/>
    <property type="match status" value="1"/>
</dbReference>
<dbReference type="InterPro" id="IPR051279">
    <property type="entry name" value="PP1-Reg/Actin-Interact_Protein"/>
</dbReference>
<organism evidence="2 3">
    <name type="scientific">Tritrichomonas musculus</name>
    <dbReference type="NCBI Taxonomy" id="1915356"/>
    <lineage>
        <taxon>Eukaryota</taxon>
        <taxon>Metamonada</taxon>
        <taxon>Parabasalia</taxon>
        <taxon>Tritrichomonadida</taxon>
        <taxon>Tritrichomonadidae</taxon>
        <taxon>Tritrichomonas</taxon>
    </lineage>
</organism>
<name>A0ABR2HWA0_9EUKA</name>
<feature type="compositionally biased region" description="Basic and acidic residues" evidence="1">
    <location>
        <begin position="978"/>
        <end position="1002"/>
    </location>
</feature>
<dbReference type="EMBL" id="JAPFFF010000021">
    <property type="protein sequence ID" value="KAK8853802.1"/>
    <property type="molecule type" value="Genomic_DNA"/>
</dbReference>
<gene>
    <name evidence="2" type="ORF">M9Y10_016345</name>
</gene>
<reference evidence="2 3" key="1">
    <citation type="submission" date="2024-04" db="EMBL/GenBank/DDBJ databases">
        <title>Tritrichomonas musculus Genome.</title>
        <authorList>
            <person name="Alves-Ferreira E."/>
            <person name="Grigg M."/>
            <person name="Lorenzi H."/>
            <person name="Galac M."/>
        </authorList>
    </citation>
    <scope>NUCLEOTIDE SEQUENCE [LARGE SCALE GENOMIC DNA]</scope>
    <source>
        <strain evidence="2 3">EAF2021</strain>
    </source>
</reference>
<protein>
    <submittedName>
        <fullName evidence="2">Barbed-end actin filament uncapping</fullName>
    </submittedName>
</protein>
<feature type="compositionally biased region" description="Low complexity" evidence="1">
    <location>
        <begin position="1068"/>
        <end position="1077"/>
    </location>
</feature>
<feature type="compositionally biased region" description="Low complexity" evidence="1">
    <location>
        <begin position="1003"/>
        <end position="1049"/>
    </location>
</feature>
<comment type="caution">
    <text evidence="2">The sequence shown here is derived from an EMBL/GenBank/DDBJ whole genome shotgun (WGS) entry which is preliminary data.</text>
</comment>
<feature type="region of interest" description="Disordered" evidence="1">
    <location>
        <begin position="967"/>
        <end position="1092"/>
    </location>
</feature>
<proteinExistence type="predicted"/>
<evidence type="ECO:0000313" key="3">
    <source>
        <dbReference type="Proteomes" id="UP001470230"/>
    </source>
</evidence>
<feature type="compositionally biased region" description="Low complexity" evidence="1">
    <location>
        <begin position="370"/>
        <end position="416"/>
    </location>
</feature>
<feature type="region of interest" description="Disordered" evidence="1">
    <location>
        <begin position="368"/>
        <end position="424"/>
    </location>
</feature>
<accession>A0ABR2HWA0</accession>
<sequence>MISSDTNDLSFDYHLTASEQRLIINQVAKLTRGQRTACYCKITIDQQPPKKLILMRLNYLIRIYKFTKQSKCKLLLNIHILRIRKIRTIDDYTTEILYQNHKLIFKFQICDRFTHKLIRDYRYISSLVKPTAQFTFTTHNKSKYPPFKPHLSYTQGLQFFYDSLCTFYSTVYQHKLVQFFHYLTLSENVIFDLNMIHFHFLDFDKYKECDLMPAFIILRYIPYFVGITCKSMNLPKGLNYIASVLHYTSHIRFIVLSHCGLISGAKALADSIKNNQRVNLVSIDLSGNNRISDLEYLTASFEYIRNPLLSLNLGDCGMSQEATNYLIRSLIKNKKLWNLRYLDITGAKMTRECIVAFSRYFFVRSRKKSSTTNNSNSNQNSNTSTSNTTNYLNSNSSSLNVSALSSNDTNSLNSNDQNKDGMNRNIDLLRFYPPSKYNSRSDASVTSSTSSNLSVILPTKAHTAIVSSGVSAYNTASSISSTNETESRPVHTKNNDDTIKCCSLVTLKLGIILSGFSEFTTVLNETSSFLSCLSVAGTKLNEKKAKNLMLFLSYTNTLTEIDISRTSLKPSLVAQIITSIIGNKEINKFSIHLNSLNLNKLNLSKVIKAFESDPMSRLRIWTAISLEDNGMNGDDLRQLLPVLTQMVNLKELNIGMNFDSNSSSIETLLPNFLTFQSLEKLSLRGNKFHSLGYNKLQNLFISIADRQGTPLTLDIRNNDIGDEGLRDIGELARNDKFFELQVDGSTPETIKELKEFFSNVSKSKTTAVLDFPIKDAEKLITSVGSSSSKLQKAALNLSEFGVKMNVRLEKNMTDYGIHSRWTFRNPIPEIEQIVNEMTYLKHCENQSNRVFEHSLAIQTVGLPLPFQEKFEELNECEFSIREEDEGFKQVDEIYYSPSGVFVEPHDRNVFSIHYNALKMRIPGIDAVTTTTDFETSDSHSNYCSLFNEKISVEAEERKLEHLFEESFMNENDDDEEHNIENGKKGGDVVDNDDKNKPDEKGNDINIENNNNNNNNNNNDENNENNNNNNNNDSDNSNNENNIKNNNNDNNIEKNNKNNDDDDNENNDNDNNNNDNDNAFFIDDKNDEIDNDN</sequence>